<organism evidence="2 3">
    <name type="scientific">Plakobranchus ocellatus</name>
    <dbReference type="NCBI Taxonomy" id="259542"/>
    <lineage>
        <taxon>Eukaryota</taxon>
        <taxon>Metazoa</taxon>
        <taxon>Spiralia</taxon>
        <taxon>Lophotrochozoa</taxon>
        <taxon>Mollusca</taxon>
        <taxon>Gastropoda</taxon>
        <taxon>Heterobranchia</taxon>
        <taxon>Euthyneura</taxon>
        <taxon>Panpulmonata</taxon>
        <taxon>Sacoglossa</taxon>
        <taxon>Placobranchoidea</taxon>
        <taxon>Plakobranchidae</taxon>
        <taxon>Plakobranchus</taxon>
    </lineage>
</organism>
<proteinExistence type="predicted"/>
<keyword evidence="3" id="KW-1185">Reference proteome</keyword>
<dbReference type="Proteomes" id="UP000735302">
    <property type="component" value="Unassembled WGS sequence"/>
</dbReference>
<dbReference type="EMBL" id="BLXT01008059">
    <property type="protein sequence ID" value="GFO45389.1"/>
    <property type="molecule type" value="Genomic_DNA"/>
</dbReference>
<sequence>MSVTNVPHISRCILEYSNRNSSNSSINGNKIKICRRNISSNNTISSNISNSSGIDNSNTSTCGGNRINSIESQTAAASTAACTSSNYTSSNIRISSSMDNGNTSSGGSNKLTGSKVWNHKQQQHLQLCAPAALAAALIQALISASAAAWTMAIPALAVVPTVVLSRINGSSISKRINSSSVSTTKHQQSYHLQQQRQYHKASAILSPTALASVPQSISNHITNSSSVSTTKHQQSYHQQH</sequence>
<evidence type="ECO:0000313" key="2">
    <source>
        <dbReference type="EMBL" id="GFO45389.1"/>
    </source>
</evidence>
<name>A0AAV4DN33_9GAST</name>
<feature type="compositionally biased region" description="Polar residues" evidence="1">
    <location>
        <begin position="93"/>
        <end position="112"/>
    </location>
</feature>
<gene>
    <name evidence="2" type="ORF">PoB_007189400</name>
</gene>
<feature type="region of interest" description="Disordered" evidence="1">
    <location>
        <begin position="93"/>
        <end position="113"/>
    </location>
</feature>
<accession>A0AAV4DN33</accession>
<dbReference type="AlphaFoldDB" id="A0AAV4DN33"/>
<comment type="caution">
    <text evidence="2">The sequence shown here is derived from an EMBL/GenBank/DDBJ whole genome shotgun (WGS) entry which is preliminary data.</text>
</comment>
<evidence type="ECO:0000313" key="3">
    <source>
        <dbReference type="Proteomes" id="UP000735302"/>
    </source>
</evidence>
<evidence type="ECO:0000256" key="1">
    <source>
        <dbReference type="SAM" id="MobiDB-lite"/>
    </source>
</evidence>
<feature type="region of interest" description="Disordered" evidence="1">
    <location>
        <begin position="221"/>
        <end position="240"/>
    </location>
</feature>
<protein>
    <submittedName>
        <fullName evidence="2">Uncharacterized protein</fullName>
    </submittedName>
</protein>
<reference evidence="2 3" key="1">
    <citation type="journal article" date="2021" name="Elife">
        <title>Chloroplast acquisition without the gene transfer in kleptoplastic sea slugs, Plakobranchus ocellatus.</title>
        <authorList>
            <person name="Maeda T."/>
            <person name="Takahashi S."/>
            <person name="Yoshida T."/>
            <person name="Shimamura S."/>
            <person name="Takaki Y."/>
            <person name="Nagai Y."/>
            <person name="Toyoda A."/>
            <person name="Suzuki Y."/>
            <person name="Arimoto A."/>
            <person name="Ishii H."/>
            <person name="Satoh N."/>
            <person name="Nishiyama T."/>
            <person name="Hasebe M."/>
            <person name="Maruyama T."/>
            <person name="Minagawa J."/>
            <person name="Obokata J."/>
            <person name="Shigenobu S."/>
        </authorList>
    </citation>
    <scope>NUCLEOTIDE SEQUENCE [LARGE SCALE GENOMIC DNA]</scope>
</reference>